<dbReference type="EMBL" id="MU003512">
    <property type="protein sequence ID" value="KAF2469401.1"/>
    <property type="molecule type" value="Genomic_DNA"/>
</dbReference>
<sequence length="152" mass="16873">MKSSSSYTQHCTLNPLLTCLFIDPLKFDRYTVCIVEATLVPSPGSSIISSWILPRPLMPKYPHARRSQGSLSRVTFRSSVHAWVEVFSPGFFVEYELILPVGPRTLAADDSDQHASLICSPSQTFTLQKLNWPSHLIRKPGTVKPTGGVCNL</sequence>
<accession>A0ACB6QTA7</accession>
<proteinExistence type="predicted"/>
<gene>
    <name evidence="1" type="ORF">BDR25DRAFT_49018</name>
</gene>
<dbReference type="Proteomes" id="UP000799755">
    <property type="component" value="Unassembled WGS sequence"/>
</dbReference>
<protein>
    <submittedName>
        <fullName evidence="1">Uncharacterized protein</fullName>
    </submittedName>
</protein>
<reference evidence="1" key="1">
    <citation type="journal article" date="2020" name="Stud. Mycol.">
        <title>101 Dothideomycetes genomes: a test case for predicting lifestyles and emergence of pathogens.</title>
        <authorList>
            <person name="Haridas S."/>
            <person name="Albert R."/>
            <person name="Binder M."/>
            <person name="Bloem J."/>
            <person name="Labutti K."/>
            <person name="Salamov A."/>
            <person name="Andreopoulos B."/>
            <person name="Baker S."/>
            <person name="Barry K."/>
            <person name="Bills G."/>
            <person name="Bluhm B."/>
            <person name="Cannon C."/>
            <person name="Castanera R."/>
            <person name="Culley D."/>
            <person name="Daum C."/>
            <person name="Ezra D."/>
            <person name="Gonzalez J."/>
            <person name="Henrissat B."/>
            <person name="Kuo A."/>
            <person name="Liang C."/>
            <person name="Lipzen A."/>
            <person name="Lutzoni F."/>
            <person name="Magnuson J."/>
            <person name="Mondo S."/>
            <person name="Nolan M."/>
            <person name="Ohm R."/>
            <person name="Pangilinan J."/>
            <person name="Park H.-J."/>
            <person name="Ramirez L."/>
            <person name="Alfaro M."/>
            <person name="Sun H."/>
            <person name="Tritt A."/>
            <person name="Yoshinaga Y."/>
            <person name="Zwiers L.-H."/>
            <person name="Turgeon B."/>
            <person name="Goodwin S."/>
            <person name="Spatafora J."/>
            <person name="Crous P."/>
            <person name="Grigoriev I."/>
        </authorList>
    </citation>
    <scope>NUCLEOTIDE SEQUENCE</scope>
    <source>
        <strain evidence="1">ATCC 200398</strain>
    </source>
</reference>
<comment type="caution">
    <text evidence="1">The sequence shown here is derived from an EMBL/GenBank/DDBJ whole genome shotgun (WGS) entry which is preliminary data.</text>
</comment>
<evidence type="ECO:0000313" key="2">
    <source>
        <dbReference type="Proteomes" id="UP000799755"/>
    </source>
</evidence>
<name>A0ACB6QTA7_9PLEO</name>
<organism evidence="1 2">
    <name type="scientific">Lindgomyces ingoldianus</name>
    <dbReference type="NCBI Taxonomy" id="673940"/>
    <lineage>
        <taxon>Eukaryota</taxon>
        <taxon>Fungi</taxon>
        <taxon>Dikarya</taxon>
        <taxon>Ascomycota</taxon>
        <taxon>Pezizomycotina</taxon>
        <taxon>Dothideomycetes</taxon>
        <taxon>Pleosporomycetidae</taxon>
        <taxon>Pleosporales</taxon>
        <taxon>Lindgomycetaceae</taxon>
        <taxon>Lindgomyces</taxon>
    </lineage>
</organism>
<keyword evidence="2" id="KW-1185">Reference proteome</keyword>
<evidence type="ECO:0000313" key="1">
    <source>
        <dbReference type="EMBL" id="KAF2469401.1"/>
    </source>
</evidence>